<proteinExistence type="predicted"/>
<protein>
    <recommendedName>
        <fullName evidence="5">YceG-like family protein</fullName>
    </recommendedName>
</protein>
<keyword evidence="2" id="KW-1133">Transmembrane helix</keyword>
<reference evidence="4" key="1">
    <citation type="submission" date="2016-10" db="EMBL/GenBank/DDBJ databases">
        <authorList>
            <person name="Varghese N."/>
            <person name="Submissions S."/>
        </authorList>
    </citation>
    <scope>NUCLEOTIDE SEQUENCE [LARGE SCALE GENOMIC DNA]</scope>
    <source>
        <strain evidence="4">DSM 22530</strain>
    </source>
</reference>
<dbReference type="EMBL" id="FOMR01000002">
    <property type="protein sequence ID" value="SFD54352.1"/>
    <property type="molecule type" value="Genomic_DNA"/>
</dbReference>
<evidence type="ECO:0008006" key="5">
    <source>
        <dbReference type="Google" id="ProtNLM"/>
    </source>
</evidence>
<feature type="compositionally biased region" description="Polar residues" evidence="1">
    <location>
        <begin position="100"/>
        <end position="115"/>
    </location>
</feature>
<evidence type="ECO:0000313" key="3">
    <source>
        <dbReference type="EMBL" id="SFD54352.1"/>
    </source>
</evidence>
<name>A0A1I1T6Y8_9BACI</name>
<evidence type="ECO:0000256" key="2">
    <source>
        <dbReference type="SAM" id="Phobius"/>
    </source>
</evidence>
<sequence>MKQTIRSFAIGLLTAGLVMLGIFYFGDYSQSDAQGNLTTEEMIKTVESEGYHVLTESEYISASVQSEDSAETNEGEENTQEDSSDEDENTDTDGEQEENSGNAEETEQTSYTLTVESGVIPSEISQTLEDNDIIEDAGAFTSFMEDEGYSQLIQLGEFDLSSNMDHHEIAETITN</sequence>
<dbReference type="AlphaFoldDB" id="A0A1I1T6Y8"/>
<feature type="compositionally biased region" description="Acidic residues" evidence="1">
    <location>
        <begin position="68"/>
        <end position="98"/>
    </location>
</feature>
<organism evidence="3 4">
    <name type="scientific">Lentibacillus persicus</name>
    <dbReference type="NCBI Taxonomy" id="640948"/>
    <lineage>
        <taxon>Bacteria</taxon>
        <taxon>Bacillati</taxon>
        <taxon>Bacillota</taxon>
        <taxon>Bacilli</taxon>
        <taxon>Bacillales</taxon>
        <taxon>Bacillaceae</taxon>
        <taxon>Lentibacillus</taxon>
    </lineage>
</organism>
<feature type="region of interest" description="Disordered" evidence="1">
    <location>
        <begin position="61"/>
        <end position="117"/>
    </location>
</feature>
<accession>A0A1I1T6Y8</accession>
<dbReference type="OrthoDB" id="2691730at2"/>
<evidence type="ECO:0000313" key="4">
    <source>
        <dbReference type="Proteomes" id="UP000199474"/>
    </source>
</evidence>
<dbReference type="Gene3D" id="3.30.1490.480">
    <property type="entry name" value="Endolytic murein transglycosylase"/>
    <property type="match status" value="1"/>
</dbReference>
<dbReference type="RefSeq" id="WP_090081065.1">
    <property type="nucleotide sequence ID" value="NZ_FOMR01000002.1"/>
</dbReference>
<keyword evidence="2" id="KW-0472">Membrane</keyword>
<feature type="transmembrane region" description="Helical" evidence="2">
    <location>
        <begin position="7"/>
        <end position="26"/>
    </location>
</feature>
<dbReference type="STRING" id="640948.SAMN05216238_102141"/>
<keyword evidence="2" id="KW-0812">Transmembrane</keyword>
<evidence type="ECO:0000256" key="1">
    <source>
        <dbReference type="SAM" id="MobiDB-lite"/>
    </source>
</evidence>
<keyword evidence="4" id="KW-1185">Reference proteome</keyword>
<gene>
    <name evidence="3" type="ORF">SAMN05216238_102141</name>
</gene>
<dbReference type="Proteomes" id="UP000199474">
    <property type="component" value="Unassembled WGS sequence"/>
</dbReference>